<gene>
    <name evidence="1" type="ORF">CLUP02_10822</name>
</gene>
<accession>A0A9Q8WJX6</accession>
<evidence type="ECO:0000313" key="1">
    <source>
        <dbReference type="EMBL" id="UQC85325.1"/>
    </source>
</evidence>
<name>A0A9Q8WJX6_9PEZI</name>
<protein>
    <submittedName>
        <fullName evidence="1">Uncharacterized protein</fullName>
    </submittedName>
</protein>
<sequence length="211" mass="23071">MGNSIWVIAGSTCVVSRLLPSLPTSAQRGATYVVCMPRQGFIRPKPFKPMLRIVLNLPGQFTLSKRSSELWPAQERLIQCHLHLKPKGLCVRVSQPTHVHTNGRVQPTIIRTGTGYMLGGTLCSASLSPLMIVSLSAFPVSLQGGPQPPMYMVISFSHSFLQQHPDSHSMLVPLGLWVMAVTVSTPLAAALNLDPWPSELFPHFIALSREA</sequence>
<keyword evidence="2" id="KW-1185">Reference proteome</keyword>
<dbReference type="Proteomes" id="UP000830671">
    <property type="component" value="Chromosome 5"/>
</dbReference>
<dbReference type="RefSeq" id="XP_049146939.1">
    <property type="nucleotide sequence ID" value="XM_049289794.1"/>
</dbReference>
<dbReference type="AlphaFoldDB" id="A0A9Q8WJX6"/>
<dbReference type="GeneID" id="73344804"/>
<dbReference type="EMBL" id="CP019477">
    <property type="protein sequence ID" value="UQC85325.1"/>
    <property type="molecule type" value="Genomic_DNA"/>
</dbReference>
<proteinExistence type="predicted"/>
<organism evidence="1 2">
    <name type="scientific">Colletotrichum lupini</name>
    <dbReference type="NCBI Taxonomy" id="145971"/>
    <lineage>
        <taxon>Eukaryota</taxon>
        <taxon>Fungi</taxon>
        <taxon>Dikarya</taxon>
        <taxon>Ascomycota</taxon>
        <taxon>Pezizomycotina</taxon>
        <taxon>Sordariomycetes</taxon>
        <taxon>Hypocreomycetidae</taxon>
        <taxon>Glomerellales</taxon>
        <taxon>Glomerellaceae</taxon>
        <taxon>Colletotrichum</taxon>
        <taxon>Colletotrichum acutatum species complex</taxon>
    </lineage>
</organism>
<evidence type="ECO:0000313" key="2">
    <source>
        <dbReference type="Proteomes" id="UP000830671"/>
    </source>
</evidence>
<dbReference type="KEGG" id="clup:CLUP02_10822"/>
<reference evidence="1" key="1">
    <citation type="journal article" date="2021" name="Mol. Plant Microbe Interact.">
        <title>Complete Genome Sequence of the Plant-Pathogenic Fungus Colletotrichum lupini.</title>
        <authorList>
            <person name="Baroncelli R."/>
            <person name="Pensec F."/>
            <person name="Da Lio D."/>
            <person name="Boufleur T."/>
            <person name="Vicente I."/>
            <person name="Sarrocco S."/>
            <person name="Picot A."/>
            <person name="Baraldi E."/>
            <person name="Sukno S."/>
            <person name="Thon M."/>
            <person name="Le Floch G."/>
        </authorList>
    </citation>
    <scope>NUCLEOTIDE SEQUENCE</scope>
    <source>
        <strain evidence="1">IMI 504893</strain>
    </source>
</reference>